<organism evidence="10 11">
    <name type="scientific">Acidisoma cellulosilyticum</name>
    <dbReference type="NCBI Taxonomy" id="2802395"/>
    <lineage>
        <taxon>Bacteria</taxon>
        <taxon>Pseudomonadati</taxon>
        <taxon>Pseudomonadota</taxon>
        <taxon>Alphaproteobacteria</taxon>
        <taxon>Acetobacterales</taxon>
        <taxon>Acidocellaceae</taxon>
        <taxon>Acidisoma</taxon>
    </lineage>
</organism>
<dbReference type="PANTHER" id="PTHR43848:SF2">
    <property type="entry name" value="PUTRESCINE TRANSPORT SYSTEM PERMEASE PROTEIN POTI"/>
    <property type="match status" value="1"/>
</dbReference>
<feature type="transmembrane region" description="Helical" evidence="8">
    <location>
        <begin position="9"/>
        <end position="33"/>
    </location>
</feature>
<evidence type="ECO:0000256" key="5">
    <source>
        <dbReference type="ARBA" id="ARBA00022692"/>
    </source>
</evidence>
<feature type="transmembrane region" description="Helical" evidence="8">
    <location>
        <begin position="179"/>
        <end position="198"/>
    </location>
</feature>
<evidence type="ECO:0000256" key="1">
    <source>
        <dbReference type="ARBA" id="ARBA00004651"/>
    </source>
</evidence>
<dbReference type="Proteomes" id="UP000721844">
    <property type="component" value="Unassembled WGS sequence"/>
</dbReference>
<feature type="transmembrane region" description="Helical" evidence="8">
    <location>
        <begin position="234"/>
        <end position="256"/>
    </location>
</feature>
<feature type="domain" description="ABC transmembrane type-1" evidence="9">
    <location>
        <begin position="64"/>
        <end position="252"/>
    </location>
</feature>
<comment type="similarity">
    <text evidence="2">Belongs to the binding-protein-dependent transport system permease family. CysTW subfamily.</text>
</comment>
<comment type="subcellular location">
    <subcellularLocation>
        <location evidence="1 8">Cell membrane</location>
        <topology evidence="1 8">Multi-pass membrane protein</topology>
    </subcellularLocation>
</comment>
<dbReference type="InterPro" id="IPR051789">
    <property type="entry name" value="Bact_Polyamine_Transport"/>
</dbReference>
<name>A0A963YZ12_9PROT</name>
<keyword evidence="7 8" id="KW-0472">Membrane</keyword>
<evidence type="ECO:0000313" key="11">
    <source>
        <dbReference type="Proteomes" id="UP000721844"/>
    </source>
</evidence>
<dbReference type="InterPro" id="IPR035906">
    <property type="entry name" value="MetI-like_sf"/>
</dbReference>
<evidence type="ECO:0000256" key="6">
    <source>
        <dbReference type="ARBA" id="ARBA00022989"/>
    </source>
</evidence>
<proteinExistence type="inferred from homology"/>
<feature type="transmembrane region" description="Helical" evidence="8">
    <location>
        <begin position="204"/>
        <end position="222"/>
    </location>
</feature>
<keyword evidence="4" id="KW-1003">Cell membrane</keyword>
<feature type="transmembrane region" description="Helical" evidence="8">
    <location>
        <begin position="99"/>
        <end position="119"/>
    </location>
</feature>
<dbReference type="Gene3D" id="1.10.3720.10">
    <property type="entry name" value="MetI-like"/>
    <property type="match status" value="1"/>
</dbReference>
<keyword evidence="3 8" id="KW-0813">Transport</keyword>
<feature type="transmembrane region" description="Helical" evidence="8">
    <location>
        <begin position="63"/>
        <end position="87"/>
    </location>
</feature>
<sequence>MRFDLARTLLWASVVAILAFLFVPVAIIMVYAFSASNIQGWPIQSFTLQWFARTFADDEVRSALWLSIEVAVVATALAMLMGLLAALAVYRIRGAASEAIAFAIVLPIALPGILTGMALNSYFVLWGINLSFTTIVIGHATFCTVIVYNNVIARLRRLPPSWAEASADLGAGPWRTFRLITLPMLSSALGAGALLAFALSFDEVIVTTFTAGAQTTLPLWIFGAIRLGQHLPEVNVVVCVVILLTIVPVLLAQRLMGRAALLHK</sequence>
<evidence type="ECO:0000259" key="9">
    <source>
        <dbReference type="PROSITE" id="PS50928"/>
    </source>
</evidence>
<evidence type="ECO:0000256" key="7">
    <source>
        <dbReference type="ARBA" id="ARBA00023136"/>
    </source>
</evidence>
<protein>
    <submittedName>
        <fullName evidence="10">ABC transporter permease</fullName>
    </submittedName>
</protein>
<evidence type="ECO:0000256" key="4">
    <source>
        <dbReference type="ARBA" id="ARBA00022475"/>
    </source>
</evidence>
<evidence type="ECO:0000256" key="3">
    <source>
        <dbReference type="ARBA" id="ARBA00022448"/>
    </source>
</evidence>
<evidence type="ECO:0000256" key="8">
    <source>
        <dbReference type="RuleBase" id="RU363032"/>
    </source>
</evidence>
<dbReference type="EMBL" id="JAESVA010000002">
    <property type="protein sequence ID" value="MCB8879489.1"/>
    <property type="molecule type" value="Genomic_DNA"/>
</dbReference>
<dbReference type="CDD" id="cd06261">
    <property type="entry name" value="TM_PBP2"/>
    <property type="match status" value="1"/>
</dbReference>
<keyword evidence="6 8" id="KW-1133">Transmembrane helix</keyword>
<gene>
    <name evidence="10" type="ORF">ACELLULO517_04535</name>
</gene>
<dbReference type="PROSITE" id="PS50928">
    <property type="entry name" value="ABC_TM1"/>
    <property type="match status" value="1"/>
</dbReference>
<dbReference type="PANTHER" id="PTHR43848">
    <property type="entry name" value="PUTRESCINE TRANSPORT SYSTEM PERMEASE PROTEIN POTI"/>
    <property type="match status" value="1"/>
</dbReference>
<reference evidence="10 11" key="1">
    <citation type="journal article" date="2021" name="Microorganisms">
        <title>Acidisoma silvae sp. nov. and Acidisomacellulosilytica sp. nov., Two Acidophilic Bacteria Isolated from Decaying Wood, Hydrolyzing Cellulose and Producing Poly-3-hydroxybutyrate.</title>
        <authorList>
            <person name="Mieszkin S."/>
            <person name="Pouder E."/>
            <person name="Uroz S."/>
            <person name="Simon-Colin C."/>
            <person name="Alain K."/>
        </authorList>
    </citation>
    <scope>NUCLEOTIDE SEQUENCE [LARGE SCALE GENOMIC DNA]</scope>
    <source>
        <strain evidence="10 11">HW T5.17</strain>
    </source>
</reference>
<keyword evidence="5 8" id="KW-0812">Transmembrane</keyword>
<evidence type="ECO:0000313" key="10">
    <source>
        <dbReference type="EMBL" id="MCB8879489.1"/>
    </source>
</evidence>
<evidence type="ECO:0000256" key="2">
    <source>
        <dbReference type="ARBA" id="ARBA00007069"/>
    </source>
</evidence>
<accession>A0A963YZ12</accession>
<feature type="transmembrane region" description="Helical" evidence="8">
    <location>
        <begin position="125"/>
        <end position="148"/>
    </location>
</feature>
<dbReference type="SUPFAM" id="SSF161098">
    <property type="entry name" value="MetI-like"/>
    <property type="match status" value="1"/>
</dbReference>
<dbReference type="GO" id="GO:0055085">
    <property type="term" value="P:transmembrane transport"/>
    <property type="evidence" value="ECO:0007669"/>
    <property type="project" value="InterPro"/>
</dbReference>
<comment type="caution">
    <text evidence="10">The sequence shown here is derived from an EMBL/GenBank/DDBJ whole genome shotgun (WGS) entry which is preliminary data.</text>
</comment>
<dbReference type="Pfam" id="PF00528">
    <property type="entry name" value="BPD_transp_1"/>
    <property type="match status" value="1"/>
</dbReference>
<dbReference type="AlphaFoldDB" id="A0A963YZ12"/>
<keyword evidence="11" id="KW-1185">Reference proteome</keyword>
<dbReference type="GO" id="GO:0005886">
    <property type="term" value="C:plasma membrane"/>
    <property type="evidence" value="ECO:0007669"/>
    <property type="project" value="UniProtKB-SubCell"/>
</dbReference>
<dbReference type="InterPro" id="IPR000515">
    <property type="entry name" value="MetI-like"/>
</dbReference>
<dbReference type="RefSeq" id="WP_227306125.1">
    <property type="nucleotide sequence ID" value="NZ_JAESVA010000002.1"/>
</dbReference>